<dbReference type="SUPFAM" id="SSF56784">
    <property type="entry name" value="HAD-like"/>
    <property type="match status" value="1"/>
</dbReference>
<name>A0A2T1N5J7_9FLAO</name>
<dbReference type="PANTHER" id="PTHR46191">
    <property type="match status" value="1"/>
</dbReference>
<dbReference type="Pfam" id="PF13419">
    <property type="entry name" value="HAD_2"/>
    <property type="match status" value="1"/>
</dbReference>
<dbReference type="SFLD" id="SFLDS00003">
    <property type="entry name" value="Haloacid_Dehalogenase"/>
    <property type="match status" value="1"/>
</dbReference>
<protein>
    <recommendedName>
        <fullName evidence="3">HAD family hydrolase</fullName>
    </recommendedName>
</protein>
<dbReference type="RefSeq" id="WP_106464275.1">
    <property type="nucleotide sequence ID" value="NZ_PXOQ01000015.1"/>
</dbReference>
<evidence type="ECO:0000313" key="1">
    <source>
        <dbReference type="EMBL" id="PSG86537.1"/>
    </source>
</evidence>
<accession>A0A2T1N5J7</accession>
<proteinExistence type="predicted"/>
<reference evidence="1 2" key="1">
    <citation type="submission" date="2018-03" db="EMBL/GenBank/DDBJ databases">
        <title>Mesoflavibacter sp. HG37 and Mesoflavibacter sp. HG96 sp.nov., two marine bacteria isolated from seawater of Western Pacific Ocean.</title>
        <authorList>
            <person name="Cheng H."/>
            <person name="Wu Y.-H."/>
            <person name="Guo L.-L."/>
            <person name="Xu X.-W."/>
        </authorList>
    </citation>
    <scope>NUCLEOTIDE SEQUENCE [LARGE SCALE GENOMIC DNA]</scope>
    <source>
        <strain evidence="1 2">KCTC 32269</strain>
    </source>
</reference>
<dbReference type="InterPro" id="IPR006439">
    <property type="entry name" value="HAD-SF_hydro_IA"/>
</dbReference>
<dbReference type="InterPro" id="IPR051828">
    <property type="entry name" value="HAD-like_hydrolase_domain"/>
</dbReference>
<evidence type="ECO:0000313" key="2">
    <source>
        <dbReference type="Proteomes" id="UP000238426"/>
    </source>
</evidence>
<gene>
    <name evidence="1" type="ORF">C7H52_12700</name>
</gene>
<dbReference type="Proteomes" id="UP000238426">
    <property type="component" value="Unassembled WGS sequence"/>
</dbReference>
<keyword evidence="2" id="KW-1185">Reference proteome</keyword>
<dbReference type="NCBIfam" id="TIGR01549">
    <property type="entry name" value="HAD-SF-IA-v1"/>
    <property type="match status" value="1"/>
</dbReference>
<dbReference type="InterPro" id="IPR036412">
    <property type="entry name" value="HAD-like_sf"/>
</dbReference>
<dbReference type="InterPro" id="IPR023214">
    <property type="entry name" value="HAD_sf"/>
</dbReference>
<dbReference type="Gene3D" id="1.10.150.660">
    <property type="match status" value="1"/>
</dbReference>
<dbReference type="PRINTS" id="PR00413">
    <property type="entry name" value="HADHALOGNASE"/>
</dbReference>
<dbReference type="InterPro" id="IPR041492">
    <property type="entry name" value="HAD_2"/>
</dbReference>
<dbReference type="EMBL" id="PXOQ01000015">
    <property type="protein sequence ID" value="PSG86537.1"/>
    <property type="molecule type" value="Genomic_DNA"/>
</dbReference>
<dbReference type="AlphaFoldDB" id="A0A2T1N5J7"/>
<evidence type="ECO:0008006" key="3">
    <source>
        <dbReference type="Google" id="ProtNLM"/>
    </source>
</evidence>
<dbReference type="PANTHER" id="PTHR46191:SF2">
    <property type="entry name" value="HALOACID DEHALOGENASE-LIKE HYDROLASE DOMAIN-CONTAINING PROTEIN 3"/>
    <property type="match status" value="1"/>
</dbReference>
<comment type="caution">
    <text evidence="1">The sequence shown here is derived from an EMBL/GenBank/DDBJ whole genome shotgun (WGS) entry which is preliminary data.</text>
</comment>
<dbReference type="SFLD" id="SFLDG01129">
    <property type="entry name" value="C1.5:_HAD__Beta-PGM__Phosphata"/>
    <property type="match status" value="1"/>
</dbReference>
<dbReference type="Gene3D" id="3.40.50.1000">
    <property type="entry name" value="HAD superfamily/HAD-like"/>
    <property type="match status" value="1"/>
</dbReference>
<organism evidence="1 2">
    <name type="scientific">Aurantibacter aestuarii</name>
    <dbReference type="NCBI Taxonomy" id="1266046"/>
    <lineage>
        <taxon>Bacteria</taxon>
        <taxon>Pseudomonadati</taxon>
        <taxon>Bacteroidota</taxon>
        <taxon>Flavobacteriia</taxon>
        <taxon>Flavobacteriales</taxon>
        <taxon>Flavobacteriaceae</taxon>
        <taxon>Aurantibacter</taxon>
    </lineage>
</organism>
<sequence>MEQTVKYILFDAANTLIHKPELWLKINTVLLNFGYKVNTEELKQKHKLLSEVIKFPDVTSQSFYSSFNSELLNALGIIETPELLDAIFTACKYLPWEAFEDTKALNSYIATPMGVISNFNSGLSVLLNEKLPLVSFEDIIISEDEGISKPSLDFYKVAIHRTGLEPNEILYIGDSLKLDIKPAQSLGFQVKLIDRDQTYPTSPYRINSITDLF</sequence>
<dbReference type="OrthoDB" id="9797415at2"/>